<dbReference type="AlphaFoldDB" id="A0A915DNW8"/>
<keyword evidence="1" id="KW-1133">Transmembrane helix</keyword>
<evidence type="ECO:0000313" key="3">
    <source>
        <dbReference type="WBParaSite" id="jg21578"/>
    </source>
</evidence>
<keyword evidence="2" id="KW-1185">Reference proteome</keyword>
<name>A0A915DNW8_9BILA</name>
<dbReference type="WBParaSite" id="jg21578">
    <property type="protein sequence ID" value="jg21578"/>
    <property type="gene ID" value="jg21578"/>
</dbReference>
<evidence type="ECO:0000256" key="1">
    <source>
        <dbReference type="SAM" id="Phobius"/>
    </source>
</evidence>
<accession>A0A915DNW8</accession>
<protein>
    <submittedName>
        <fullName evidence="3">Uncharacterized protein</fullName>
    </submittedName>
</protein>
<reference evidence="3" key="1">
    <citation type="submission" date="2022-11" db="UniProtKB">
        <authorList>
            <consortium name="WormBaseParasite"/>
        </authorList>
    </citation>
    <scope>IDENTIFICATION</scope>
</reference>
<proteinExistence type="predicted"/>
<sequence length="132" mass="14912">MCRYLCRSRDRVVIAQAQSGLREISVYTFSFLFSGENGPNKWCGGPPNGFGQWKDGSPSDVFSPNIMQMEKQEKKRSSFFKWFAIVAAVLCIMFMIATIGLAILLGVKLHQMDEVEIEAQKGRLAMRLQQQA</sequence>
<evidence type="ECO:0000313" key="2">
    <source>
        <dbReference type="Proteomes" id="UP000887574"/>
    </source>
</evidence>
<feature type="transmembrane region" description="Helical" evidence="1">
    <location>
        <begin position="79"/>
        <end position="105"/>
    </location>
</feature>
<keyword evidence="1" id="KW-0472">Membrane</keyword>
<dbReference type="Proteomes" id="UP000887574">
    <property type="component" value="Unplaced"/>
</dbReference>
<organism evidence="2 3">
    <name type="scientific">Ditylenchus dipsaci</name>
    <dbReference type="NCBI Taxonomy" id="166011"/>
    <lineage>
        <taxon>Eukaryota</taxon>
        <taxon>Metazoa</taxon>
        <taxon>Ecdysozoa</taxon>
        <taxon>Nematoda</taxon>
        <taxon>Chromadorea</taxon>
        <taxon>Rhabditida</taxon>
        <taxon>Tylenchina</taxon>
        <taxon>Tylenchomorpha</taxon>
        <taxon>Sphaerularioidea</taxon>
        <taxon>Anguinidae</taxon>
        <taxon>Anguininae</taxon>
        <taxon>Ditylenchus</taxon>
    </lineage>
</organism>
<keyword evidence="1" id="KW-0812">Transmembrane</keyword>